<evidence type="ECO:0000256" key="1">
    <source>
        <dbReference type="ARBA" id="ARBA00000632"/>
    </source>
</evidence>
<comment type="similarity">
    <text evidence="6">Belongs to the glycosyl hydrolase 24 family.</text>
</comment>
<dbReference type="Proteomes" id="UP000254716">
    <property type="component" value="Unassembled WGS sequence"/>
</dbReference>
<comment type="catalytic activity">
    <reaction evidence="1 6">
        <text>Hydrolysis of (1-&gt;4)-beta-linkages between N-acetylmuramic acid and N-acetyl-D-glucosamine residues in a peptidoglycan and between N-acetyl-D-glucosamine residues in chitodextrins.</text>
        <dbReference type="EC" id="3.2.1.17"/>
    </reaction>
</comment>
<dbReference type="PANTHER" id="PTHR38107:SF3">
    <property type="entry name" value="LYSOZYME RRRD-RELATED"/>
    <property type="match status" value="1"/>
</dbReference>
<name>A0A376W7R5_ECOLX</name>
<dbReference type="AlphaFoldDB" id="A0A376W7R5"/>
<feature type="signal peptide" evidence="7">
    <location>
        <begin position="1"/>
        <end position="23"/>
    </location>
</feature>
<feature type="chain" id="PRO_5017019439" description="Lysozyme" evidence="7">
    <location>
        <begin position="24"/>
        <end position="204"/>
    </location>
</feature>
<dbReference type="Gene3D" id="1.10.530.40">
    <property type="match status" value="1"/>
</dbReference>
<dbReference type="EMBL" id="UGCV01000008">
    <property type="protein sequence ID" value="STJ18700.1"/>
    <property type="molecule type" value="Genomic_DNA"/>
</dbReference>
<dbReference type="GO" id="GO:0003796">
    <property type="term" value="F:lysozyme activity"/>
    <property type="evidence" value="ECO:0007669"/>
    <property type="project" value="UniProtKB-EC"/>
</dbReference>
<evidence type="ECO:0000313" key="8">
    <source>
        <dbReference type="EMBL" id="STJ18700.1"/>
    </source>
</evidence>
<dbReference type="InterPro" id="IPR023346">
    <property type="entry name" value="Lysozyme-like_dom_sf"/>
</dbReference>
<evidence type="ECO:0000256" key="2">
    <source>
        <dbReference type="ARBA" id="ARBA00022529"/>
    </source>
</evidence>
<evidence type="ECO:0000256" key="6">
    <source>
        <dbReference type="RuleBase" id="RU003788"/>
    </source>
</evidence>
<evidence type="ECO:0000256" key="5">
    <source>
        <dbReference type="ARBA" id="ARBA00023295"/>
    </source>
</evidence>
<dbReference type="GO" id="GO:0009253">
    <property type="term" value="P:peptidoglycan catabolic process"/>
    <property type="evidence" value="ECO:0007669"/>
    <property type="project" value="InterPro"/>
</dbReference>
<evidence type="ECO:0000256" key="4">
    <source>
        <dbReference type="ARBA" id="ARBA00022801"/>
    </source>
</evidence>
<dbReference type="GO" id="GO:0042742">
    <property type="term" value="P:defense response to bacterium"/>
    <property type="evidence" value="ECO:0007669"/>
    <property type="project" value="UniProtKB-KW"/>
</dbReference>
<evidence type="ECO:0000313" key="9">
    <source>
        <dbReference type="Proteomes" id="UP000254716"/>
    </source>
</evidence>
<evidence type="ECO:0000256" key="3">
    <source>
        <dbReference type="ARBA" id="ARBA00022638"/>
    </source>
</evidence>
<keyword evidence="2 6" id="KW-0929">Antimicrobial</keyword>
<dbReference type="GO" id="GO:0016998">
    <property type="term" value="P:cell wall macromolecule catabolic process"/>
    <property type="evidence" value="ECO:0007669"/>
    <property type="project" value="InterPro"/>
</dbReference>
<dbReference type="Pfam" id="PF00959">
    <property type="entry name" value="Phage_lysozyme"/>
    <property type="match status" value="1"/>
</dbReference>
<keyword evidence="3 6" id="KW-0081">Bacteriolytic enzyme</keyword>
<dbReference type="InterPro" id="IPR002196">
    <property type="entry name" value="Glyco_hydro_24"/>
</dbReference>
<dbReference type="EC" id="3.2.1.17" evidence="6"/>
<evidence type="ECO:0000256" key="7">
    <source>
        <dbReference type="SAM" id="SignalP"/>
    </source>
</evidence>
<proteinExistence type="inferred from homology"/>
<dbReference type="HAMAP" id="MF_04110">
    <property type="entry name" value="ENDOLYSIN_T4"/>
    <property type="match status" value="1"/>
</dbReference>
<dbReference type="InterPro" id="IPR034690">
    <property type="entry name" value="Endolysin_T4_type"/>
</dbReference>
<protein>
    <recommendedName>
        <fullName evidence="6">Lysozyme</fullName>
        <ecNumber evidence="6">3.2.1.17</ecNumber>
    </recommendedName>
</protein>
<dbReference type="GO" id="GO:0031640">
    <property type="term" value="P:killing of cells of another organism"/>
    <property type="evidence" value="ECO:0007669"/>
    <property type="project" value="UniProtKB-KW"/>
</dbReference>
<keyword evidence="7" id="KW-0732">Signal</keyword>
<dbReference type="CDD" id="cd16900">
    <property type="entry name" value="endolysin_R21-like"/>
    <property type="match status" value="1"/>
</dbReference>
<accession>A0A376W7R5</accession>
<keyword evidence="5 6" id="KW-0326">Glycosidase</keyword>
<dbReference type="InterPro" id="IPR051018">
    <property type="entry name" value="Bacteriophage_GH24"/>
</dbReference>
<organism evidence="8 9">
    <name type="scientific">Escherichia coli</name>
    <dbReference type="NCBI Taxonomy" id="562"/>
    <lineage>
        <taxon>Bacteria</taxon>
        <taxon>Pseudomonadati</taxon>
        <taxon>Pseudomonadota</taxon>
        <taxon>Gammaproteobacteria</taxon>
        <taxon>Enterobacterales</taxon>
        <taxon>Enterobacteriaceae</taxon>
        <taxon>Escherichia</taxon>
    </lineage>
</organism>
<sequence length="204" mass="22624">MSRKLHYGLSVAVLALIATGASAPEILDQFLDEKEGNHTTAYRDGAGIWTICRGAIMVDGKPVVPGMKLSKEKCAQVNAIERDKALAWVEKNIKLPLTEPQKAGIASFCPYNIGPSKCFTSTFYRKLNAGDRKGGCAEIRRWIYDGGRDCRIAQITVTGRYRGVTRRARWRAGELTDKQNILLKKCGLLTRTDNTKSCELTKTK</sequence>
<dbReference type="SUPFAM" id="SSF53955">
    <property type="entry name" value="Lysozyme-like"/>
    <property type="match status" value="1"/>
</dbReference>
<reference evidence="8 9" key="1">
    <citation type="submission" date="2018-06" db="EMBL/GenBank/DDBJ databases">
        <authorList>
            <consortium name="Pathogen Informatics"/>
            <person name="Doyle S."/>
        </authorList>
    </citation>
    <scope>NUCLEOTIDE SEQUENCE [LARGE SCALE GENOMIC DNA]</scope>
    <source>
        <strain evidence="8 9">NCTC9081</strain>
    </source>
</reference>
<dbReference type="PANTHER" id="PTHR38107">
    <property type="match status" value="1"/>
</dbReference>
<gene>
    <name evidence="8" type="primary">ydfQ_4</name>
    <name evidence="8" type="ORF">NCTC9081_04196</name>
</gene>
<dbReference type="InterPro" id="IPR023347">
    <property type="entry name" value="Lysozyme_dom_sf"/>
</dbReference>
<keyword evidence="4 6" id="KW-0378">Hydrolase</keyword>